<gene>
    <name evidence="1" type="ORF">BWK73_20110</name>
</gene>
<dbReference type="EMBL" id="MTEJ01000111">
    <property type="protein sequence ID" value="OQX10494.1"/>
    <property type="molecule type" value="Genomic_DNA"/>
</dbReference>
<comment type="caution">
    <text evidence="1">The sequence shown here is derived from an EMBL/GenBank/DDBJ whole genome shotgun (WGS) entry which is preliminary data.</text>
</comment>
<dbReference type="Gene3D" id="1.10.530.10">
    <property type="match status" value="1"/>
</dbReference>
<protein>
    <submittedName>
        <fullName evidence="1">Uncharacterized protein</fullName>
    </submittedName>
</protein>
<name>A0A1Y1QPQ4_9GAMM</name>
<evidence type="ECO:0000313" key="1">
    <source>
        <dbReference type="EMBL" id="OQX10494.1"/>
    </source>
</evidence>
<dbReference type="SUPFAM" id="SSF53955">
    <property type="entry name" value="Lysozyme-like"/>
    <property type="match status" value="1"/>
</dbReference>
<evidence type="ECO:0000313" key="2">
    <source>
        <dbReference type="Proteomes" id="UP000192491"/>
    </source>
</evidence>
<dbReference type="Proteomes" id="UP000192491">
    <property type="component" value="Unassembled WGS sequence"/>
</dbReference>
<dbReference type="InterPro" id="IPR023346">
    <property type="entry name" value="Lysozyme-like_dom_sf"/>
</dbReference>
<reference evidence="1 2" key="1">
    <citation type="submission" date="2017-01" db="EMBL/GenBank/DDBJ databases">
        <title>Novel large sulfur bacteria in the metagenomes of groundwater-fed chemosynthetic microbial mats in the Lake Huron basin.</title>
        <authorList>
            <person name="Sharrar A.M."/>
            <person name="Flood B.E."/>
            <person name="Bailey J.V."/>
            <person name="Jones D.S."/>
            <person name="Biddanda B."/>
            <person name="Ruberg S.A."/>
            <person name="Marcus D.N."/>
            <person name="Dick G.J."/>
        </authorList>
    </citation>
    <scope>NUCLEOTIDE SEQUENCE [LARGE SCALE GENOMIC DNA]</scope>
    <source>
        <strain evidence="1">A8</strain>
    </source>
</reference>
<organism evidence="1 2">
    <name type="scientific">Thiothrix lacustris</name>
    <dbReference type="NCBI Taxonomy" id="525917"/>
    <lineage>
        <taxon>Bacteria</taxon>
        <taxon>Pseudomonadati</taxon>
        <taxon>Pseudomonadota</taxon>
        <taxon>Gammaproteobacteria</taxon>
        <taxon>Thiotrichales</taxon>
        <taxon>Thiotrichaceae</taxon>
        <taxon>Thiothrix</taxon>
    </lineage>
</organism>
<proteinExistence type="predicted"/>
<sequence length="316" mass="36240">MIDRKFFFDSVRSTLFGGKLTEQQVKGMETILVEWDARQLTNHDWLADMLKTVYRETGRRMFPRPEIDGEHARYAPYYGRDFVHTTWKKNYAKFERLIGVPLVAEPHRIAELDVATTVMFEGMLGGLFTGKSFSDFDYQSDASIRKARRIINGDNDYPATKSSGFKDLGDELVWVFKQFRAAIRQQTDVLPPPAIAIQDPTEDVMFTEPDFSDHPKYSAPATTAELSQDELDDFRQWRRQQQLEQLELEYKSRNSKPMLASRVTQVVLAGLTSLLLTKYGIELPPEIQSTVELAIVTAMGAGAVYFRRIATTFIQR</sequence>
<accession>A0A1Y1QPQ4</accession>
<dbReference type="AlphaFoldDB" id="A0A1Y1QPQ4"/>